<dbReference type="EMBL" id="KX284721">
    <property type="protein sequence ID" value="AOM66678.1"/>
    <property type="molecule type" value="Genomic_DNA"/>
</dbReference>
<dbReference type="GO" id="GO:0016787">
    <property type="term" value="F:hydrolase activity"/>
    <property type="evidence" value="ECO:0007669"/>
    <property type="project" value="UniProtKB-KW"/>
</dbReference>
<dbReference type="PANTHER" id="PTHR35372">
    <property type="entry name" value="ATP BINDING PROTEIN-RELATED"/>
    <property type="match status" value="1"/>
</dbReference>
<organism evidence="5">
    <name type="scientific">Erythrotrichia carnea</name>
    <dbReference type="NCBI Taxonomy" id="35151"/>
    <lineage>
        <taxon>Eukaryota</taxon>
        <taxon>Rhodophyta</taxon>
        <taxon>Compsopogonophyceae</taxon>
        <taxon>Erythropeltidales</taxon>
        <taxon>Erythrotrichiaceae</taxon>
        <taxon>Erythrotrichia</taxon>
    </lineage>
</organism>
<evidence type="ECO:0000313" key="5">
    <source>
        <dbReference type="EMBL" id="AOM66678.1"/>
    </source>
</evidence>
<evidence type="ECO:0000259" key="4">
    <source>
        <dbReference type="PROSITE" id="PS51206"/>
    </source>
</evidence>
<evidence type="ECO:0000256" key="2">
    <source>
        <dbReference type="ARBA" id="ARBA00022801"/>
    </source>
</evidence>
<dbReference type="RefSeq" id="YP_009297335.1">
    <property type="nucleotide sequence ID" value="NC_031176.2"/>
</dbReference>
<dbReference type="GeneID" id="29073852"/>
<evidence type="ECO:0000256" key="1">
    <source>
        <dbReference type="ARBA" id="ARBA00022741"/>
    </source>
</evidence>
<keyword evidence="2" id="KW-0378">Hydrolase</keyword>
<dbReference type="GO" id="GO:0005524">
    <property type="term" value="F:ATP binding"/>
    <property type="evidence" value="ECO:0007669"/>
    <property type="project" value="UniProtKB-KW"/>
</dbReference>
<sequence length="620" mass="72180">MISYLNDNLEELSKSLFKGKKVLKVEIKTLIKPSTSSDIKKIPLPKFLEEKLNEHNFVVKYLKHDPTNILRKSNIRSIELDKAIVHPDLLFDANEDQWRTYDKNNMQWTRITKTVAKQLHREFVATVYIESPYFIENMGALKKQLLLSECYYFVNDPQAFEDETNSLSFFFKDGYAQMIGEKMYFRYYDEKIDFQMNTWALPYRLRDVEKTIPNKNSLWLTFLNDICSGDTDLISYLQLALGYILLTKEQRGDAQIAFEIVGPPSAGKSVFCDYLFDIIWNPLTYRPPADLFSSKGNVMNMAFSDLTQRRITFIPNPILNNDSDVELIKNLIVKRRLSGRQLYKGIKERDLNTTIVFCTNYPILSKFSHVKGLKRRIRSIPFTNVITGSKVNNHLLEQLSEPSVVSEALNWCFNGISLCAENPELINTKYTFQEQVNELIRPESAVKEFLDIYVTYDQTNKKIRFPSTLLSHLFKFFYPDDVKGRKLKSELQENLESFVKTKRASNGRPYLSCVWVKRAYLWTYLDRLLTEAKYDFYSISTKKSISTDHYKFNSRLDQELAFFILTIFDKEGLMSLDNSEFESAIAEKDLEGPYVAPIVKSKGSSIHKKVYPQSETTLES</sequence>
<name>A0A1C9CE58_9RHOD</name>
<accession>A0A1C9CE58</accession>
<keyword evidence="1" id="KW-0547">Nucleotide-binding</keyword>
<dbReference type="PROSITE" id="PS51206">
    <property type="entry name" value="SF3_HELICASE_1"/>
    <property type="match status" value="1"/>
</dbReference>
<gene>
    <name evidence="5" type="primary">primase</name>
    <name evidence="5" type="ORF">Eryt_012</name>
</gene>
<dbReference type="InterPro" id="IPR027417">
    <property type="entry name" value="P-loop_NTPase"/>
</dbReference>
<reference evidence="5" key="2">
    <citation type="submission" date="2017-07" db="EMBL/GenBank/DDBJ databases">
        <authorList>
            <person name="Sun Z.S."/>
            <person name="Albrecht U."/>
            <person name="Echele G."/>
            <person name="Lee C.C."/>
        </authorList>
    </citation>
    <scope>NUCLEOTIDE SEQUENCE</scope>
</reference>
<keyword evidence="5" id="KW-0934">Plastid</keyword>
<geneLocation type="plastid" evidence="5"/>
<proteinExistence type="predicted"/>
<evidence type="ECO:0000256" key="3">
    <source>
        <dbReference type="ARBA" id="ARBA00022840"/>
    </source>
</evidence>
<dbReference type="Gene3D" id="3.40.50.300">
    <property type="entry name" value="P-loop containing nucleotide triphosphate hydrolases"/>
    <property type="match status" value="1"/>
</dbReference>
<dbReference type="InterPro" id="IPR051620">
    <property type="entry name" value="ORF904-like_C"/>
</dbReference>
<reference evidence="5" key="1">
    <citation type="journal article" date="2016" name="BMC Biol.">
        <title>Parallel evolution of highly conserved plastid genome architecture in red seaweeds and seed plants.</title>
        <authorList>
            <person name="Lee J."/>
            <person name="Cho C.H."/>
            <person name="Park S.I."/>
            <person name="Choi J.W."/>
            <person name="Song H.S."/>
            <person name="West J.A."/>
            <person name="Bhattacharya D."/>
            <person name="Yoon H.S."/>
        </authorList>
    </citation>
    <scope>NUCLEOTIDE SEQUENCE</scope>
</reference>
<dbReference type="PANTHER" id="PTHR35372:SF2">
    <property type="entry name" value="SF3 HELICASE DOMAIN-CONTAINING PROTEIN"/>
    <property type="match status" value="1"/>
</dbReference>
<dbReference type="AlphaFoldDB" id="A0A1C9CE58"/>
<keyword evidence="3" id="KW-0067">ATP-binding</keyword>
<dbReference type="InterPro" id="IPR014015">
    <property type="entry name" value="Helicase_SF3_DNA-vir"/>
</dbReference>
<dbReference type="SUPFAM" id="SSF52540">
    <property type="entry name" value="P-loop containing nucleoside triphosphate hydrolases"/>
    <property type="match status" value="1"/>
</dbReference>
<feature type="domain" description="SF3 helicase" evidence="4">
    <location>
        <begin position="232"/>
        <end position="395"/>
    </location>
</feature>
<protein>
    <recommendedName>
        <fullName evidence="4">SF3 helicase domain-containing protein</fullName>
    </recommendedName>
</protein>